<reference evidence="2" key="1">
    <citation type="submission" date="2022-11" db="UniProtKB">
        <authorList>
            <consortium name="WormBaseParasite"/>
        </authorList>
    </citation>
    <scope>IDENTIFICATION</scope>
</reference>
<dbReference type="WBParaSite" id="ACRNAN_Path_279.g1045.t1">
    <property type="protein sequence ID" value="ACRNAN_Path_279.g1045.t1"/>
    <property type="gene ID" value="ACRNAN_Path_279.g1045"/>
</dbReference>
<evidence type="ECO:0000313" key="2">
    <source>
        <dbReference type="WBParaSite" id="ACRNAN_Path_279.g1045.t1"/>
    </source>
</evidence>
<sequence>MAFSSHATMEYISQIYFITPYRKCFLSLFMKRTDDKATKKKVTMTMASLKMVPNSSKMVNLKTVPNSSKMVNLKTMPNSSKISSS</sequence>
<keyword evidence="1" id="KW-1185">Reference proteome</keyword>
<accession>A0A914C5P1</accession>
<dbReference type="Proteomes" id="UP000887540">
    <property type="component" value="Unplaced"/>
</dbReference>
<organism evidence="1 2">
    <name type="scientific">Acrobeloides nanus</name>
    <dbReference type="NCBI Taxonomy" id="290746"/>
    <lineage>
        <taxon>Eukaryota</taxon>
        <taxon>Metazoa</taxon>
        <taxon>Ecdysozoa</taxon>
        <taxon>Nematoda</taxon>
        <taxon>Chromadorea</taxon>
        <taxon>Rhabditida</taxon>
        <taxon>Tylenchina</taxon>
        <taxon>Cephalobomorpha</taxon>
        <taxon>Cephaloboidea</taxon>
        <taxon>Cephalobidae</taxon>
        <taxon>Acrobeloides</taxon>
    </lineage>
</organism>
<protein>
    <submittedName>
        <fullName evidence="2">Uncharacterized protein</fullName>
    </submittedName>
</protein>
<evidence type="ECO:0000313" key="1">
    <source>
        <dbReference type="Proteomes" id="UP000887540"/>
    </source>
</evidence>
<proteinExistence type="predicted"/>
<dbReference type="AlphaFoldDB" id="A0A914C5P1"/>
<name>A0A914C5P1_9BILA</name>